<keyword evidence="2" id="KW-1185">Reference proteome</keyword>
<reference evidence="3" key="3">
    <citation type="submission" date="2025-08" db="UniProtKB">
        <authorList>
            <consortium name="RefSeq"/>
        </authorList>
    </citation>
    <scope>IDENTIFICATION</scope>
    <source>
        <strain evidence="3">Tuebingen</strain>
    </source>
</reference>
<sequence length="182" mass="19906">MRTLTLSLKHLFKLVRHPPLSYKMRTGLPIILFVAVAGFHNVISVSLESDESNESSEEREYAENSTPQTTDESQYAAAHVKDDLIKTTLMGIPADGETKAVSNDTDEYAAAHVKDGETEAGSENTEDRNDEDSKESKVLEKEDDDGETGALTNNTEANTGSDDDVEADAEKDNDNSDDTSIY</sequence>
<feature type="region of interest" description="Disordered" evidence="1">
    <location>
        <begin position="91"/>
        <end position="182"/>
    </location>
</feature>
<feature type="compositionally biased region" description="Polar residues" evidence="1">
    <location>
        <begin position="150"/>
        <end position="160"/>
    </location>
</feature>
<evidence type="ECO:0000313" key="4">
    <source>
        <dbReference type="ZFIN" id="ZDB-GENE-091204-393"/>
    </source>
</evidence>
<proteinExistence type="predicted"/>
<feature type="region of interest" description="Disordered" evidence="1">
    <location>
        <begin position="48"/>
        <end position="75"/>
    </location>
</feature>
<evidence type="ECO:0000313" key="2">
    <source>
        <dbReference type="Proteomes" id="UP000000437"/>
    </source>
</evidence>
<accession>A0AB13A912</accession>
<reference evidence="3" key="2">
    <citation type="journal article" date="2016" name="BMC Genomics">
        <title>Gene evolution and gene expression after whole genome duplication in fish: the PhyloFish database.</title>
        <authorList>
            <person name="Pasquier J."/>
            <person name="Cabau C."/>
            <person name="Nguyen T."/>
            <person name="Jouanno E."/>
            <person name="Severac D."/>
            <person name="Braasch I."/>
            <person name="Journot L."/>
            <person name="Pontarotti P."/>
            <person name="Klopp C."/>
            <person name="Postlethwait J.H."/>
            <person name="Guiguen Y."/>
            <person name="Bobe J."/>
        </authorList>
    </citation>
    <scope>NUCLEOTIDE SEQUENCE</scope>
    <source>
        <strain evidence="3">Tuebingen</strain>
    </source>
</reference>
<dbReference type="AlphaFoldDB" id="A0AB13A912"/>
<dbReference type="ZFIN" id="ZDB-GENE-091204-393">
    <property type="gene designation" value="si:dkey-200l5.4"/>
</dbReference>
<dbReference type="GeneID" id="795026"/>
<evidence type="ECO:0000256" key="1">
    <source>
        <dbReference type="SAM" id="MobiDB-lite"/>
    </source>
</evidence>
<dbReference type="AGR" id="ZFIN:ZDB-GENE-091204-393"/>
<organism evidence="2 3">
    <name type="scientific">Danio rerio</name>
    <name type="common">Zebrafish</name>
    <name type="synonym">Brachydanio rerio</name>
    <dbReference type="NCBI Taxonomy" id="7955"/>
    <lineage>
        <taxon>Eukaryota</taxon>
        <taxon>Metazoa</taxon>
        <taxon>Chordata</taxon>
        <taxon>Craniata</taxon>
        <taxon>Vertebrata</taxon>
        <taxon>Euteleostomi</taxon>
        <taxon>Actinopterygii</taxon>
        <taxon>Neopterygii</taxon>
        <taxon>Teleostei</taxon>
        <taxon>Ostariophysi</taxon>
        <taxon>Cypriniformes</taxon>
        <taxon>Danionidae</taxon>
        <taxon>Danioninae</taxon>
        <taxon>Danio</taxon>
    </lineage>
</organism>
<dbReference type="RefSeq" id="NP_001373657.1">
    <property type="nucleotide sequence ID" value="NM_001386728.1"/>
</dbReference>
<evidence type="ECO:0000313" key="3">
    <source>
        <dbReference type="RefSeq" id="NP_001373657.1"/>
    </source>
</evidence>
<dbReference type="KEGG" id="dre:795026"/>
<reference evidence="3" key="1">
    <citation type="journal article" date="2015" name="Nat. Commun.">
        <title>RFX transcription factors are essential for hearing in mice.</title>
        <authorList>
            <person name="Elkon R."/>
            <person name="Milon B."/>
            <person name="Morrison L."/>
            <person name="Shah M."/>
            <person name="Vijayakumar S."/>
            <person name="Racherla M."/>
            <person name="Leitch C.C."/>
            <person name="Silipino L."/>
            <person name="Hadi S."/>
            <person name="Weiss-Gayet M."/>
            <person name="Barras E."/>
            <person name="Schmid C.D."/>
            <person name="Ait-Lounis A."/>
            <person name="Barnes A."/>
            <person name="Song Y."/>
            <person name="Eisenman D.J."/>
            <person name="Eliyahu E."/>
            <person name="Frolenkov G.I."/>
            <person name="Strome S.E."/>
            <person name="Durand B."/>
            <person name="Zaghloul N.A."/>
            <person name="Jones S.M."/>
            <person name="Reith W."/>
            <person name="Hertzano R."/>
        </authorList>
    </citation>
    <scope>NUCLEOTIDE SEQUENCE</scope>
    <source>
        <strain evidence="3">Tuebingen</strain>
    </source>
</reference>
<protein>
    <submittedName>
        <fullName evidence="3">Uncharacterized protein LOC795026 isoform 1</fullName>
    </submittedName>
</protein>
<name>A0AB13A912_DANRE</name>
<gene>
    <name evidence="3 4" type="primary">si:dkey-200l5.4</name>
</gene>
<dbReference type="Proteomes" id="UP000000437">
    <property type="component" value="Chromosome 10"/>
</dbReference>